<organism evidence="2 3">
    <name type="scientific">Leptospirillum ferrodiazotrophum</name>
    <dbReference type="NCBI Taxonomy" id="412449"/>
    <lineage>
        <taxon>Bacteria</taxon>
        <taxon>Pseudomonadati</taxon>
        <taxon>Nitrospirota</taxon>
        <taxon>Nitrospiria</taxon>
        <taxon>Nitrospirales</taxon>
        <taxon>Nitrospiraceae</taxon>
        <taxon>Leptospirillum</taxon>
    </lineage>
</organism>
<reference evidence="2 3" key="1">
    <citation type="journal article" date="2009" name="Appl. Environ. Microbiol.">
        <title>Community genomic and proteomic analyses of chemoautotrophic iron-oxidizing "Leptospirillum rubarum" (Group II) and "Leptospirillum ferrodiazotrophum" (Group III) bacteria in acid mine drainage biofilms.</title>
        <authorList>
            <person name="Goltsman D.S."/>
            <person name="Denef V.J."/>
            <person name="Singer S.W."/>
            <person name="VerBerkmoes N.C."/>
            <person name="Lefsrud M."/>
            <person name="Mueller R.S."/>
            <person name="Dick G.J."/>
            <person name="Sun C.L."/>
            <person name="Wheeler K.E."/>
            <person name="Zemla A."/>
            <person name="Baker B.J."/>
            <person name="Hauser L."/>
            <person name="Land M."/>
            <person name="Shah M.B."/>
            <person name="Thelen M.P."/>
            <person name="Hettich R.L."/>
            <person name="Banfield J.F."/>
        </authorList>
    </citation>
    <scope>NUCLEOTIDE SEQUENCE [LARGE SCALE GENOMIC DNA]</scope>
</reference>
<name>C6HV66_9BACT</name>
<evidence type="ECO:0000313" key="3">
    <source>
        <dbReference type="Proteomes" id="UP000009374"/>
    </source>
</evidence>
<dbReference type="AlphaFoldDB" id="C6HV66"/>
<dbReference type="EMBL" id="GG693862">
    <property type="protein sequence ID" value="EES53440.1"/>
    <property type="molecule type" value="Genomic_DNA"/>
</dbReference>
<dbReference type="Proteomes" id="UP000009374">
    <property type="component" value="Unassembled WGS sequence"/>
</dbReference>
<proteinExistence type="predicted"/>
<gene>
    <name evidence="2" type="ORF">UBAL3_78920030</name>
</gene>
<sequence length="530" mass="63013">MILEKHLRAFVSNAMINYHPANRQRVTTRVTKLSFRTADFFQAVNYMYRKGGAADGISYPTFYDFNKQPVPDPLGYAEQLNKEILRLRRDVPFWKVAVSPEFGFLVNDLTPKVIEAFRAYMQRRGHDAILLAAEHNDTALRHVHLVIPEVYRGWDKHRHKTYISYHIPQYRLTRTLPFRLGVNLIRDLGRRPDIPTLNHVAHEMRWTPIDDRIRYRMSKDRILDLNPAHRTFESVYDRIEHLEEVKRMKFLMKSTVRMVELIDGRKNVYKILPAHDELLYSLKRSSPRLYVFHHARKYVLSLDELRSRGFRLDTRLVPPGLEESRYDFDMRHSTAFYRGVSFARLELNRDISFQKVVALSYIPVDPLAPYVRANQVILVDRRTGLIRVARFGDIDPDKGHLLTPAYDAYRREHNITKSYREVNITEFQRLHGVDDDFKAKLEIEADFWRRWRFYLDHQEDKIEKYLVKRQQKVEHKQERELERTNERNLTPEQAVHREVTLDFAQSVSQKESHDRDLELEGGLQLGSDDF</sequence>
<evidence type="ECO:0000313" key="2">
    <source>
        <dbReference type="EMBL" id="EES53440.1"/>
    </source>
</evidence>
<keyword evidence="3" id="KW-1185">Reference proteome</keyword>
<evidence type="ECO:0000256" key="1">
    <source>
        <dbReference type="SAM" id="MobiDB-lite"/>
    </source>
</evidence>
<accession>C6HV66</accession>
<feature type="region of interest" description="Disordered" evidence="1">
    <location>
        <begin position="506"/>
        <end position="530"/>
    </location>
</feature>
<protein>
    <submittedName>
        <fullName evidence="2">Uncharacterized protein</fullName>
    </submittedName>
</protein>